<dbReference type="InterPro" id="IPR036291">
    <property type="entry name" value="NAD(P)-bd_dom_sf"/>
</dbReference>
<evidence type="ECO:0000259" key="4">
    <source>
        <dbReference type="Pfam" id="PF00389"/>
    </source>
</evidence>
<proteinExistence type="inferred from homology"/>
<keyword evidence="7" id="KW-1185">Reference proteome</keyword>
<dbReference type="Gene3D" id="3.40.50.720">
    <property type="entry name" value="NAD(P)-binding Rossmann-like Domain"/>
    <property type="match status" value="2"/>
</dbReference>
<dbReference type="PANTHER" id="PTHR43333">
    <property type="entry name" value="2-HACID_DH_C DOMAIN-CONTAINING PROTEIN"/>
    <property type="match status" value="1"/>
</dbReference>
<dbReference type="Pfam" id="PF02826">
    <property type="entry name" value="2-Hacid_dh_C"/>
    <property type="match status" value="2"/>
</dbReference>
<comment type="caution">
    <text evidence="6">The sequence shown here is derived from an EMBL/GenBank/DDBJ whole genome shotgun (WGS) entry which is preliminary data.</text>
</comment>
<accession>A0A9N9ULF0</accession>
<protein>
    <recommendedName>
        <fullName evidence="8">D-isomer specific 2-hydroxyacid dehydrogenase NAD-binding domain-containing protein</fullName>
    </recommendedName>
</protein>
<organism evidence="6 7">
    <name type="scientific">Clonostachys byssicola</name>
    <dbReference type="NCBI Taxonomy" id="160290"/>
    <lineage>
        <taxon>Eukaryota</taxon>
        <taxon>Fungi</taxon>
        <taxon>Dikarya</taxon>
        <taxon>Ascomycota</taxon>
        <taxon>Pezizomycotina</taxon>
        <taxon>Sordariomycetes</taxon>
        <taxon>Hypocreomycetidae</taxon>
        <taxon>Hypocreales</taxon>
        <taxon>Bionectriaceae</taxon>
        <taxon>Clonostachys</taxon>
    </lineage>
</organism>
<dbReference type="GO" id="GO:0051287">
    <property type="term" value="F:NAD binding"/>
    <property type="evidence" value="ECO:0007669"/>
    <property type="project" value="InterPro"/>
</dbReference>
<sequence>MGHLLAILPFPEPEGFRVTIQQKFPALHVTWVHQPYGITNWDTANNIDEELFKDATILTTLSVIPKPEQAPKLKFIQLLPAGVDHLLDEPIFKKDDIQIATTSGIHAPQIAEWVVLQILSFSHHARYLADSQSRGEWISHSKLTESQGPVRDMTITRVGILGYGSIGRQIARVCCSMGSEVFAFTASPRDTIESRVDPGFCLPGTGDPEGLLPTKWFHGLHKASVHQFLQQNLDVLVVCLPLTEKSTHLIGEEELSVLAEQNRVRQGPGTLIINIARGQIIHQEALIATLKKPVEESGLRGAALDVTEPEPLPQDNELWYLLNVVLHPHVSGLTTEHQNRYRAVLEENLTRFMEGRELMNLVEKKRGY</sequence>
<gene>
    <name evidence="6" type="ORF">CBYS24578_00007340</name>
</gene>
<name>A0A9N9ULF0_9HYPO</name>
<dbReference type="Proteomes" id="UP000754883">
    <property type="component" value="Unassembled WGS sequence"/>
</dbReference>
<comment type="similarity">
    <text evidence="3">Belongs to the D-isomer specific 2-hydroxyacid dehydrogenase family.</text>
</comment>
<evidence type="ECO:0000259" key="5">
    <source>
        <dbReference type="Pfam" id="PF02826"/>
    </source>
</evidence>
<reference evidence="6" key="1">
    <citation type="submission" date="2021-10" db="EMBL/GenBank/DDBJ databases">
        <authorList>
            <person name="Piombo E."/>
        </authorList>
    </citation>
    <scope>NUCLEOTIDE SEQUENCE</scope>
</reference>
<dbReference type="EMBL" id="CABFNO020001476">
    <property type="protein sequence ID" value="CAG9991114.1"/>
    <property type="molecule type" value="Genomic_DNA"/>
</dbReference>
<evidence type="ECO:0000256" key="2">
    <source>
        <dbReference type="ARBA" id="ARBA00023027"/>
    </source>
</evidence>
<dbReference type="AlphaFoldDB" id="A0A9N9ULF0"/>
<keyword evidence="2" id="KW-0520">NAD</keyword>
<dbReference type="InterPro" id="IPR006139">
    <property type="entry name" value="D-isomer_2_OHA_DH_cat_dom"/>
</dbReference>
<evidence type="ECO:0000256" key="1">
    <source>
        <dbReference type="ARBA" id="ARBA00023002"/>
    </source>
</evidence>
<dbReference type="PANTHER" id="PTHR43333:SF1">
    <property type="entry name" value="D-ISOMER SPECIFIC 2-HYDROXYACID DEHYDROGENASE NAD-BINDING DOMAIN-CONTAINING PROTEIN"/>
    <property type="match status" value="1"/>
</dbReference>
<dbReference type="InterPro" id="IPR029752">
    <property type="entry name" value="D-isomer_DH_CS1"/>
</dbReference>
<keyword evidence="1 3" id="KW-0560">Oxidoreductase</keyword>
<dbReference type="SUPFAM" id="SSF52283">
    <property type="entry name" value="Formate/glycerate dehydrogenase catalytic domain-like"/>
    <property type="match status" value="1"/>
</dbReference>
<feature type="domain" description="D-isomer specific 2-hydroxyacid dehydrogenase NAD-binding" evidence="5">
    <location>
        <begin position="219"/>
        <end position="331"/>
    </location>
</feature>
<dbReference type="GO" id="GO:0016616">
    <property type="term" value="F:oxidoreductase activity, acting on the CH-OH group of donors, NAD or NADP as acceptor"/>
    <property type="evidence" value="ECO:0007669"/>
    <property type="project" value="InterPro"/>
</dbReference>
<dbReference type="OrthoDB" id="298012at2759"/>
<feature type="domain" description="D-isomer specific 2-hydroxyacid dehydrogenase catalytic" evidence="4">
    <location>
        <begin position="68"/>
        <end position="362"/>
    </location>
</feature>
<evidence type="ECO:0000313" key="7">
    <source>
        <dbReference type="Proteomes" id="UP000754883"/>
    </source>
</evidence>
<feature type="domain" description="D-isomer specific 2-hydroxyacid dehydrogenase NAD-binding" evidence="5">
    <location>
        <begin position="117"/>
        <end position="191"/>
    </location>
</feature>
<dbReference type="SUPFAM" id="SSF51735">
    <property type="entry name" value="NAD(P)-binding Rossmann-fold domains"/>
    <property type="match status" value="1"/>
</dbReference>
<dbReference type="InterPro" id="IPR006140">
    <property type="entry name" value="D-isomer_DH_NAD-bd"/>
</dbReference>
<evidence type="ECO:0000313" key="6">
    <source>
        <dbReference type="EMBL" id="CAG9991114.1"/>
    </source>
</evidence>
<dbReference type="PROSITE" id="PS00065">
    <property type="entry name" value="D_2_HYDROXYACID_DH_1"/>
    <property type="match status" value="1"/>
</dbReference>
<evidence type="ECO:0000256" key="3">
    <source>
        <dbReference type="RuleBase" id="RU003719"/>
    </source>
</evidence>
<evidence type="ECO:0008006" key="8">
    <source>
        <dbReference type="Google" id="ProtNLM"/>
    </source>
</evidence>
<dbReference type="Pfam" id="PF00389">
    <property type="entry name" value="2-Hacid_dh"/>
    <property type="match status" value="1"/>
</dbReference>